<evidence type="ECO:0000313" key="2">
    <source>
        <dbReference type="EMBL" id="MDT0582526.1"/>
    </source>
</evidence>
<organism evidence="2 3">
    <name type="scientific">Brumicola blandensis</name>
    <dbReference type="NCBI Taxonomy" id="3075611"/>
    <lineage>
        <taxon>Bacteria</taxon>
        <taxon>Pseudomonadati</taxon>
        <taxon>Pseudomonadota</taxon>
        <taxon>Gammaproteobacteria</taxon>
        <taxon>Alteromonadales</taxon>
        <taxon>Alteromonadaceae</taxon>
        <taxon>Brumicola</taxon>
    </lineage>
</organism>
<proteinExistence type="predicted"/>
<dbReference type="AlphaFoldDB" id="A0AAW8QZR0"/>
<dbReference type="PROSITE" id="PS51186">
    <property type="entry name" value="GNAT"/>
    <property type="match status" value="1"/>
</dbReference>
<dbReference type="CDD" id="cd04301">
    <property type="entry name" value="NAT_SF"/>
    <property type="match status" value="1"/>
</dbReference>
<evidence type="ECO:0000313" key="3">
    <source>
        <dbReference type="Proteomes" id="UP001249020"/>
    </source>
</evidence>
<dbReference type="SUPFAM" id="SSF55729">
    <property type="entry name" value="Acyl-CoA N-acyltransferases (Nat)"/>
    <property type="match status" value="1"/>
</dbReference>
<protein>
    <submittedName>
        <fullName evidence="2">GNAT family N-acetyltransferase</fullName>
        <ecNumber evidence="2">2.3.1.-</ecNumber>
    </submittedName>
</protein>
<accession>A0AAW8QZR0</accession>
<comment type="caution">
    <text evidence="2">The sequence shown here is derived from an EMBL/GenBank/DDBJ whole genome shotgun (WGS) entry which is preliminary data.</text>
</comment>
<name>A0AAW8QZR0_9ALTE</name>
<dbReference type="EMBL" id="JAVRIE010000002">
    <property type="protein sequence ID" value="MDT0582526.1"/>
    <property type="molecule type" value="Genomic_DNA"/>
</dbReference>
<dbReference type="RefSeq" id="WP_311361285.1">
    <property type="nucleotide sequence ID" value="NZ_JAVRIE010000002.1"/>
</dbReference>
<dbReference type="GO" id="GO:0016747">
    <property type="term" value="F:acyltransferase activity, transferring groups other than amino-acyl groups"/>
    <property type="evidence" value="ECO:0007669"/>
    <property type="project" value="InterPro"/>
</dbReference>
<evidence type="ECO:0000259" key="1">
    <source>
        <dbReference type="PROSITE" id="PS51186"/>
    </source>
</evidence>
<keyword evidence="3" id="KW-1185">Reference proteome</keyword>
<dbReference type="InterPro" id="IPR000182">
    <property type="entry name" value="GNAT_dom"/>
</dbReference>
<dbReference type="Gene3D" id="3.40.630.30">
    <property type="match status" value="1"/>
</dbReference>
<reference evidence="2 3" key="1">
    <citation type="submission" date="2023-09" db="EMBL/GenBank/DDBJ databases">
        <authorList>
            <person name="Rey-Velasco X."/>
        </authorList>
    </citation>
    <scope>NUCLEOTIDE SEQUENCE [LARGE SCALE GENOMIC DNA]</scope>
    <source>
        <strain evidence="2 3">W409</strain>
    </source>
</reference>
<dbReference type="InterPro" id="IPR016181">
    <property type="entry name" value="Acyl_CoA_acyltransferase"/>
</dbReference>
<dbReference type="PANTHER" id="PTHR39173">
    <property type="entry name" value="ACETYLTRANSFERASE"/>
    <property type="match status" value="1"/>
</dbReference>
<dbReference type="EC" id="2.3.1.-" evidence="2"/>
<dbReference type="PANTHER" id="PTHR39173:SF1">
    <property type="entry name" value="ACETYLTRANSFERASE"/>
    <property type="match status" value="1"/>
</dbReference>
<dbReference type="Proteomes" id="UP001249020">
    <property type="component" value="Unassembled WGS sequence"/>
</dbReference>
<gene>
    <name evidence="2" type="ORF">RM544_08235</name>
</gene>
<keyword evidence="2" id="KW-0012">Acyltransferase</keyword>
<dbReference type="Pfam" id="PF13302">
    <property type="entry name" value="Acetyltransf_3"/>
    <property type="match status" value="1"/>
</dbReference>
<feature type="domain" description="N-acetyltransferase" evidence="1">
    <location>
        <begin position="19"/>
        <end position="169"/>
    </location>
</feature>
<keyword evidence="2" id="KW-0808">Transferase</keyword>
<sequence length="178" mass="20247">MTNLKLVSPQSVFKASYLSYIKELGEEERYPFPLDFDHSDFEAMLQRNDDFEQGVQLPAGYVPSSTWWLVQGASIIGVSNLRHFLNDDIAFVGGHIGLGIRPSCRRKGFSKKLLELTLQQALLRNMREVHIHCYSNNVASKAMIISCGGVFHSEVELDSDLDVEKKTLVLRYRLLLQE</sequence>